<evidence type="ECO:0000256" key="1">
    <source>
        <dbReference type="ARBA" id="ARBA00004123"/>
    </source>
</evidence>
<dbReference type="GO" id="GO:0046982">
    <property type="term" value="F:protein heterodimerization activity"/>
    <property type="evidence" value="ECO:0007669"/>
    <property type="project" value="InterPro"/>
</dbReference>
<keyword evidence="4" id="KW-0804">Transcription</keyword>
<dbReference type="Proteomes" id="UP000095284">
    <property type="component" value="Unplaced"/>
</dbReference>
<evidence type="ECO:0000256" key="4">
    <source>
        <dbReference type="ARBA" id="ARBA00023163"/>
    </source>
</evidence>
<dbReference type="GO" id="GO:0005669">
    <property type="term" value="C:transcription factor TFIID complex"/>
    <property type="evidence" value="ECO:0007669"/>
    <property type="project" value="InterPro"/>
</dbReference>
<dbReference type="GO" id="GO:0051123">
    <property type="term" value="P:RNA polymerase II preinitiation complex assembly"/>
    <property type="evidence" value="ECO:0007669"/>
    <property type="project" value="InterPro"/>
</dbReference>
<evidence type="ECO:0000313" key="11">
    <source>
        <dbReference type="Proteomes" id="UP000659654"/>
    </source>
</evidence>
<evidence type="ECO:0000256" key="5">
    <source>
        <dbReference type="ARBA" id="ARBA00023242"/>
    </source>
</evidence>
<dbReference type="GO" id="GO:0016251">
    <property type="term" value="F:RNA polymerase II general transcription initiation factor activity"/>
    <property type="evidence" value="ECO:0007669"/>
    <property type="project" value="TreeGrafter"/>
</dbReference>
<dbReference type="EMBL" id="CAJFDI010000005">
    <property type="protein sequence ID" value="CAD5232231.1"/>
    <property type="molecule type" value="Genomic_DNA"/>
</dbReference>
<sequence>MDDDKSNSMPADDFHAALSMLDDPLLDAGPSTADIPAEGLIPSEISLSDEPSTSKATDDDFAVPKLPKKPKRAEEEKDKVSTPEDSDDEPEITSEAKEDEAHRLKMQVVLSNFSQEQLERYEAMRRASFPKSVIKRLCHQYTGVPISQNVTIAIAGMAKVFVGELIEEALDVKQSLGDTGPLSPRHLNLAYSQLEAEGKLFPIKPRKNPLL</sequence>
<dbReference type="InterPro" id="IPR045127">
    <property type="entry name" value="TAF11-like"/>
</dbReference>
<keyword evidence="5" id="KW-0539">Nucleus</keyword>
<name>A0A1I7RNV7_BURXY</name>
<evidence type="ECO:0000256" key="3">
    <source>
        <dbReference type="ARBA" id="ARBA00023015"/>
    </source>
</evidence>
<protein>
    <recommendedName>
        <fullName evidence="6">Transcription initiation factor TFIID subunit 11</fullName>
    </recommendedName>
</protein>
<dbReference type="Pfam" id="PF04719">
    <property type="entry name" value="TAFII28"/>
    <property type="match status" value="1"/>
</dbReference>
<dbReference type="SUPFAM" id="SSF47113">
    <property type="entry name" value="Histone-fold"/>
    <property type="match status" value="1"/>
</dbReference>
<dbReference type="CDD" id="cd08048">
    <property type="entry name" value="HFD_TAF11"/>
    <property type="match status" value="1"/>
</dbReference>
<gene>
    <name evidence="9" type="ORF">BXYJ_LOCUS12322</name>
</gene>
<evidence type="ECO:0000256" key="7">
    <source>
        <dbReference type="SAM" id="MobiDB-lite"/>
    </source>
</evidence>
<dbReference type="FunFam" id="1.10.20.10:FF:000061">
    <property type="entry name" value="TFIID subunit"/>
    <property type="match status" value="1"/>
</dbReference>
<dbReference type="EMBL" id="CAJFCV020000005">
    <property type="protein sequence ID" value="CAG9124328.1"/>
    <property type="molecule type" value="Genomic_DNA"/>
</dbReference>
<evidence type="ECO:0000313" key="10">
    <source>
        <dbReference type="Proteomes" id="UP000095284"/>
    </source>
</evidence>
<evidence type="ECO:0000256" key="2">
    <source>
        <dbReference type="ARBA" id="ARBA00009788"/>
    </source>
</evidence>
<accession>A0A1I7RNV7</accession>
<dbReference type="PANTHER" id="PTHR13218:SF8">
    <property type="entry name" value="TRANSCRIPTION INITIATION FACTOR TFIID SUBUNIT 11"/>
    <property type="match status" value="1"/>
</dbReference>
<dbReference type="InterPro" id="IPR006809">
    <property type="entry name" value="TAFII28_dom"/>
</dbReference>
<comment type="subcellular location">
    <subcellularLocation>
        <location evidence="1">Nucleus</location>
    </subcellularLocation>
</comment>
<evidence type="ECO:0000259" key="8">
    <source>
        <dbReference type="Pfam" id="PF04719"/>
    </source>
</evidence>
<evidence type="ECO:0000256" key="6">
    <source>
        <dbReference type="ARBA" id="ARBA00072882"/>
    </source>
</evidence>
<comment type="similarity">
    <text evidence="2">Belongs to the TAF11 family.</text>
</comment>
<dbReference type="Proteomes" id="UP000582659">
    <property type="component" value="Unassembled WGS sequence"/>
</dbReference>
<dbReference type="SMR" id="A0A1I7RNV7"/>
<feature type="compositionally biased region" description="Polar residues" evidence="7">
    <location>
        <begin position="45"/>
        <end position="55"/>
    </location>
</feature>
<dbReference type="Proteomes" id="UP000659654">
    <property type="component" value="Unassembled WGS sequence"/>
</dbReference>
<reference evidence="12" key="1">
    <citation type="submission" date="2016-11" db="UniProtKB">
        <authorList>
            <consortium name="WormBaseParasite"/>
        </authorList>
    </citation>
    <scope>IDENTIFICATION</scope>
</reference>
<reference evidence="9" key="2">
    <citation type="submission" date="2020-09" db="EMBL/GenBank/DDBJ databases">
        <authorList>
            <person name="Kikuchi T."/>
        </authorList>
    </citation>
    <scope>NUCLEOTIDE SEQUENCE</scope>
    <source>
        <strain evidence="9">Ka4C1</strain>
    </source>
</reference>
<feature type="compositionally biased region" description="Basic and acidic residues" evidence="7">
    <location>
        <begin position="72"/>
        <end position="82"/>
    </location>
</feature>
<proteinExistence type="inferred from homology"/>
<dbReference type="PANTHER" id="PTHR13218">
    <property type="entry name" value="TRANSCRIPTION INITIATION FACTOR TFIID SUBUNIT 11-RELATED"/>
    <property type="match status" value="1"/>
</dbReference>
<feature type="domain" description="TAFII28-like protein" evidence="8">
    <location>
        <begin position="109"/>
        <end position="192"/>
    </location>
</feature>
<keyword evidence="3" id="KW-0805">Transcription regulation</keyword>
<dbReference type="Gene3D" id="1.10.20.10">
    <property type="entry name" value="Histone, subunit A"/>
    <property type="match status" value="1"/>
</dbReference>
<evidence type="ECO:0000313" key="9">
    <source>
        <dbReference type="EMBL" id="CAD5232231.1"/>
    </source>
</evidence>
<dbReference type="WBParaSite" id="BXY_0239600.1">
    <property type="protein sequence ID" value="BXY_0239600.1"/>
    <property type="gene ID" value="BXY_0239600"/>
</dbReference>
<feature type="region of interest" description="Disordered" evidence="7">
    <location>
        <begin position="23"/>
        <end position="100"/>
    </location>
</feature>
<organism evidence="10 12">
    <name type="scientific">Bursaphelenchus xylophilus</name>
    <name type="common">Pinewood nematode worm</name>
    <name type="synonym">Aphelenchoides xylophilus</name>
    <dbReference type="NCBI Taxonomy" id="6326"/>
    <lineage>
        <taxon>Eukaryota</taxon>
        <taxon>Metazoa</taxon>
        <taxon>Ecdysozoa</taxon>
        <taxon>Nematoda</taxon>
        <taxon>Chromadorea</taxon>
        <taxon>Rhabditida</taxon>
        <taxon>Tylenchina</taxon>
        <taxon>Tylenchomorpha</taxon>
        <taxon>Aphelenchoidea</taxon>
        <taxon>Aphelenchoididae</taxon>
        <taxon>Bursaphelenchus</taxon>
    </lineage>
</organism>
<dbReference type="InterPro" id="IPR009072">
    <property type="entry name" value="Histone-fold"/>
</dbReference>
<dbReference type="AlphaFoldDB" id="A0A1I7RNV7"/>
<dbReference type="eggNOG" id="KOG3219">
    <property type="taxonomic scope" value="Eukaryota"/>
</dbReference>
<evidence type="ECO:0000313" key="12">
    <source>
        <dbReference type="WBParaSite" id="BXY_0239600.1"/>
    </source>
</evidence>
<dbReference type="OrthoDB" id="28335at2759"/>
<keyword evidence="11" id="KW-1185">Reference proteome</keyword>